<dbReference type="KEGG" id="halt:IM660_11695"/>
<keyword evidence="2" id="KW-1185">Reference proteome</keyword>
<gene>
    <name evidence="1" type="ORF">IM660_11695</name>
</gene>
<organism evidence="1 2">
    <name type="scientific">Ruania alkalisoli</name>
    <dbReference type="NCBI Taxonomy" id="2779775"/>
    <lineage>
        <taxon>Bacteria</taxon>
        <taxon>Bacillati</taxon>
        <taxon>Actinomycetota</taxon>
        <taxon>Actinomycetes</taxon>
        <taxon>Micrococcales</taxon>
        <taxon>Ruaniaceae</taxon>
        <taxon>Ruania</taxon>
    </lineage>
</organism>
<protein>
    <submittedName>
        <fullName evidence="1">DUF2848 family protein</fullName>
    </submittedName>
</protein>
<evidence type="ECO:0000313" key="2">
    <source>
        <dbReference type="Proteomes" id="UP000593758"/>
    </source>
</evidence>
<dbReference type="EMBL" id="CP063169">
    <property type="protein sequence ID" value="QOR69362.1"/>
    <property type="molecule type" value="Genomic_DNA"/>
</dbReference>
<proteinExistence type="predicted"/>
<evidence type="ECO:0000313" key="1">
    <source>
        <dbReference type="EMBL" id="QOR69362.1"/>
    </source>
</evidence>
<reference evidence="1 2" key="1">
    <citation type="submission" date="2020-10" db="EMBL/GenBank/DDBJ databases">
        <title>Haloactinobacterium sp. RN3S43, a bacterium isolated from saline soil.</title>
        <authorList>
            <person name="Sun J.-Q."/>
        </authorList>
    </citation>
    <scope>NUCLEOTIDE SEQUENCE [LARGE SCALE GENOMIC DNA]</scope>
    <source>
        <strain evidence="1 2">RN3S43</strain>
    </source>
</reference>
<sequence length="231" mass="24685">MKETVMTIELDPATLNAPTVRVVVAGYTGRNEAAVRHHIDELARIGVAPPENVPEFYPMPSGTLSFGETTAVTGTQTSGEVEPVLIRLAGRYYLTVGSDHTDREHEAISIAESKQRCPKPLSATALPVEFGQLESAWDSIQLTTTVDGVAYQSGSAAALRPLTETLRLLQQREGLDGGEDLVLFGGTVPLLTGDFQYGTHWELALRTPEASLGLTYRTAVTAPEGAAHAQG</sequence>
<dbReference type="InterPro" id="IPR021269">
    <property type="entry name" value="DUF2848"/>
</dbReference>
<dbReference type="AlphaFoldDB" id="A0A7M1SRF0"/>
<accession>A0A7M1SRF0</accession>
<dbReference type="Proteomes" id="UP000593758">
    <property type="component" value="Chromosome"/>
</dbReference>
<name>A0A7M1SRF0_9MICO</name>
<dbReference type="Pfam" id="PF11010">
    <property type="entry name" value="DUF2848"/>
    <property type="match status" value="1"/>
</dbReference>